<evidence type="ECO:0000313" key="3">
    <source>
        <dbReference type="Proteomes" id="UP000008063"/>
    </source>
</evidence>
<dbReference type="Proteomes" id="UP000008063">
    <property type="component" value="Unassembled WGS sequence"/>
</dbReference>
<sequence length="213" mass="24647">MYNNPRKPQNMGNRTRKTIYDTSFDLRAQILEKDEKITWLESQVEAYNAKASHAQARLLATFDALDSLQSKHALELSSEKLAKERLSIKLDRYLDYVKAVETEKDDLKDAVEHLIQKVEVSNDMSLWPFSRMRISSLADYSDPMQSNKRKEVEECNTQLLAYASGIITKLRAERDLERKGHRETYEKANNRIVELEAQIALREAELEACVQHG</sequence>
<dbReference type="OrthoDB" id="2800708at2759"/>
<protein>
    <submittedName>
        <fullName evidence="2">Uncharacterized protein</fullName>
    </submittedName>
</protein>
<organism evidence="3">
    <name type="scientific">Serpula lacrymans var. lacrymans (strain S7.3)</name>
    <name type="common">Dry rot fungus</name>
    <dbReference type="NCBI Taxonomy" id="936435"/>
    <lineage>
        <taxon>Eukaryota</taxon>
        <taxon>Fungi</taxon>
        <taxon>Dikarya</taxon>
        <taxon>Basidiomycota</taxon>
        <taxon>Agaricomycotina</taxon>
        <taxon>Agaricomycetes</taxon>
        <taxon>Agaricomycetidae</taxon>
        <taxon>Boletales</taxon>
        <taxon>Coniophorineae</taxon>
        <taxon>Serpulaceae</taxon>
        <taxon>Serpula</taxon>
    </lineage>
</organism>
<feature type="coiled-coil region" evidence="1">
    <location>
        <begin position="178"/>
        <end position="205"/>
    </location>
</feature>
<evidence type="ECO:0000256" key="1">
    <source>
        <dbReference type="SAM" id="Coils"/>
    </source>
</evidence>
<feature type="non-terminal residue" evidence="2">
    <location>
        <position position="213"/>
    </location>
</feature>
<accession>F8PXT1</accession>
<reference evidence="3" key="1">
    <citation type="journal article" date="2011" name="Science">
        <title>The plant cell wall-decomposing machinery underlies the functional diversity of forest fungi.</title>
        <authorList>
            <person name="Eastwood D.C."/>
            <person name="Floudas D."/>
            <person name="Binder M."/>
            <person name="Majcherczyk A."/>
            <person name="Schneider P."/>
            <person name="Aerts A."/>
            <person name="Asiegbu F.O."/>
            <person name="Baker S.E."/>
            <person name="Barry K."/>
            <person name="Bendiksby M."/>
            <person name="Blumentritt M."/>
            <person name="Coutinho P.M."/>
            <person name="Cullen D."/>
            <person name="de Vries R.P."/>
            <person name="Gathman A."/>
            <person name="Goodell B."/>
            <person name="Henrissat B."/>
            <person name="Ihrmark K."/>
            <person name="Kauserud H."/>
            <person name="Kohler A."/>
            <person name="LaButti K."/>
            <person name="Lapidus A."/>
            <person name="Lavin J.L."/>
            <person name="Lee Y.-H."/>
            <person name="Lindquist E."/>
            <person name="Lilly W."/>
            <person name="Lucas S."/>
            <person name="Morin E."/>
            <person name="Murat C."/>
            <person name="Oguiza J.A."/>
            <person name="Park J."/>
            <person name="Pisabarro A.G."/>
            <person name="Riley R."/>
            <person name="Rosling A."/>
            <person name="Salamov A."/>
            <person name="Schmidt O."/>
            <person name="Schmutz J."/>
            <person name="Skrede I."/>
            <person name="Stenlid J."/>
            <person name="Wiebenga A."/>
            <person name="Xie X."/>
            <person name="Kuees U."/>
            <person name="Hibbett D.S."/>
            <person name="Hoffmeister D."/>
            <person name="Hoegberg N."/>
            <person name="Martin F."/>
            <person name="Grigoriev I.V."/>
            <person name="Watkinson S.C."/>
        </authorList>
    </citation>
    <scope>NUCLEOTIDE SEQUENCE [LARGE SCALE GENOMIC DNA]</scope>
    <source>
        <strain evidence="3">strain S7.3</strain>
    </source>
</reference>
<gene>
    <name evidence="2" type="ORF">SERLA73DRAFT_181292</name>
</gene>
<dbReference type="STRING" id="936435.F8PXT1"/>
<dbReference type="AlphaFoldDB" id="F8PXT1"/>
<evidence type="ECO:0000313" key="2">
    <source>
        <dbReference type="EMBL" id="EGN98694.1"/>
    </source>
</evidence>
<keyword evidence="3" id="KW-1185">Reference proteome</keyword>
<proteinExistence type="predicted"/>
<keyword evidence="1" id="KW-0175">Coiled coil</keyword>
<dbReference type="InParanoid" id="F8PXT1"/>
<dbReference type="EMBL" id="GL945480">
    <property type="protein sequence ID" value="EGN98694.1"/>
    <property type="molecule type" value="Genomic_DNA"/>
</dbReference>
<dbReference type="HOGENOM" id="CLU_1297168_0_0_1"/>
<name>F8PXT1_SERL3</name>